<keyword evidence="1" id="KW-0812">Transmembrane</keyword>
<reference evidence="3" key="1">
    <citation type="submission" date="2016-10" db="EMBL/GenBank/DDBJ databases">
        <authorList>
            <person name="Varghese N."/>
            <person name="Submissions S."/>
        </authorList>
    </citation>
    <scope>NUCLEOTIDE SEQUENCE [LARGE SCALE GENOMIC DNA]</scope>
    <source>
        <strain evidence="3">DSM 46732</strain>
    </source>
</reference>
<keyword evidence="3" id="KW-1185">Reference proteome</keyword>
<keyword evidence="1" id="KW-1133">Transmembrane helix</keyword>
<feature type="non-terminal residue" evidence="2">
    <location>
        <position position="1"/>
    </location>
</feature>
<dbReference type="STRING" id="405564.SAMN04487905_106217"/>
<proteinExistence type="predicted"/>
<accession>A0A1H0UE10</accession>
<organism evidence="2 3">
    <name type="scientific">Actinopolyspora xinjiangensis</name>
    <dbReference type="NCBI Taxonomy" id="405564"/>
    <lineage>
        <taxon>Bacteria</taxon>
        <taxon>Bacillati</taxon>
        <taxon>Actinomycetota</taxon>
        <taxon>Actinomycetes</taxon>
        <taxon>Actinopolysporales</taxon>
        <taxon>Actinopolysporaceae</taxon>
        <taxon>Actinopolyspora</taxon>
    </lineage>
</organism>
<name>A0A1H0UE10_9ACTN</name>
<protein>
    <submittedName>
        <fullName evidence="2">Uncharacterized protein</fullName>
    </submittedName>
</protein>
<evidence type="ECO:0000313" key="3">
    <source>
        <dbReference type="Proteomes" id="UP000199497"/>
    </source>
</evidence>
<feature type="transmembrane region" description="Helical" evidence="1">
    <location>
        <begin position="256"/>
        <end position="276"/>
    </location>
</feature>
<dbReference type="AlphaFoldDB" id="A0A1H0UE10"/>
<dbReference type="Proteomes" id="UP000199497">
    <property type="component" value="Unassembled WGS sequence"/>
</dbReference>
<evidence type="ECO:0000256" key="1">
    <source>
        <dbReference type="SAM" id="Phobius"/>
    </source>
</evidence>
<dbReference type="EMBL" id="FNJR01000006">
    <property type="protein sequence ID" value="SDP64255.1"/>
    <property type="molecule type" value="Genomic_DNA"/>
</dbReference>
<sequence length="281" mass="30719">PALQAESIAVGDSVFLDDEFTATSDSNDGTLRLDGAEVSGDLFVDPASVSNTGQNRLVLDLQSAQVSGDVVLPLEESLAESEQQWRVAVDGLRYPFIPRAGTYHHWLRLLREHTVKYAAQPYQQLAGVYRAAGHDREAREILIAQQRDLRRRGELEGWLRRLLHRLSGAFIGYGHRPFRALGYLAGLCTTTVGLVLLANLFDLAVRAHPNTGPCSIAETIGLGIDTAVPLLKTGSGQRCEIATTNTWGQALYLGNYLLTILGWAFATLFVAGYTGLIRKNT</sequence>
<evidence type="ECO:0000313" key="2">
    <source>
        <dbReference type="EMBL" id="SDP64255.1"/>
    </source>
</evidence>
<feature type="transmembrane region" description="Helical" evidence="1">
    <location>
        <begin position="180"/>
        <end position="201"/>
    </location>
</feature>
<gene>
    <name evidence="2" type="ORF">SAMN04487905_106217</name>
</gene>
<keyword evidence="1" id="KW-0472">Membrane</keyword>